<keyword evidence="3" id="KW-0112">Calmodulin-binding</keyword>
<dbReference type="Gene3D" id="1.10.418.10">
    <property type="entry name" value="Calponin-like domain"/>
    <property type="match status" value="1"/>
</dbReference>
<dbReference type="SUPFAM" id="SSF48350">
    <property type="entry name" value="GTPase activation domain, GAP"/>
    <property type="match status" value="1"/>
</dbReference>
<accession>A0A8C2PP62</accession>
<dbReference type="Pfam" id="PF00612">
    <property type="entry name" value="IQ"/>
    <property type="match status" value="3"/>
</dbReference>
<dbReference type="PROSITE" id="PS50018">
    <property type="entry name" value="RAS_GTPASE_ACTIV_2"/>
    <property type="match status" value="1"/>
</dbReference>
<dbReference type="InterPro" id="IPR036872">
    <property type="entry name" value="CH_dom_sf"/>
</dbReference>
<dbReference type="SMART" id="SM00033">
    <property type="entry name" value="CH"/>
    <property type="match status" value="1"/>
</dbReference>
<dbReference type="GO" id="GO:0120025">
    <property type="term" value="C:plasma membrane bounded cell projection"/>
    <property type="evidence" value="ECO:0007669"/>
    <property type="project" value="UniProtKB-ARBA"/>
</dbReference>
<dbReference type="GO" id="GO:0005096">
    <property type="term" value="F:GTPase activator activity"/>
    <property type="evidence" value="ECO:0007669"/>
    <property type="project" value="TreeGrafter"/>
</dbReference>
<dbReference type="SMART" id="SM00323">
    <property type="entry name" value="RasGAP"/>
    <property type="match status" value="1"/>
</dbReference>
<dbReference type="Pfam" id="PF00616">
    <property type="entry name" value="RasGAP"/>
    <property type="match status" value="1"/>
</dbReference>
<dbReference type="SUPFAM" id="SSF47576">
    <property type="entry name" value="Calponin-homology domain, CH-domain"/>
    <property type="match status" value="1"/>
</dbReference>
<evidence type="ECO:0000256" key="1">
    <source>
        <dbReference type="ARBA" id="ARBA00022553"/>
    </source>
</evidence>
<dbReference type="GO" id="GO:0005516">
    <property type="term" value="F:calmodulin binding"/>
    <property type="evidence" value="ECO:0007669"/>
    <property type="project" value="UniProtKB-KW"/>
</dbReference>
<dbReference type="InterPro" id="IPR008936">
    <property type="entry name" value="Rho_GTPase_activation_prot"/>
</dbReference>
<dbReference type="SUPFAM" id="SSF143885">
    <property type="entry name" value="RGC domain-like"/>
    <property type="match status" value="1"/>
</dbReference>
<feature type="domain" description="Ras-GAP" evidence="4">
    <location>
        <begin position="963"/>
        <end position="1179"/>
    </location>
</feature>
<evidence type="ECO:0000259" key="4">
    <source>
        <dbReference type="PROSITE" id="PS50018"/>
    </source>
</evidence>
<dbReference type="Proteomes" id="UP000694701">
    <property type="component" value="Unplaced"/>
</dbReference>
<dbReference type="FunFam" id="1.10.506.10:FF:000004">
    <property type="entry name" value="IQ motif containing GTPase activating protein 1"/>
    <property type="match status" value="1"/>
</dbReference>
<dbReference type="Gene3D" id="1.10.506.10">
    <property type="entry name" value="GTPase Activation - p120gap, domain 1"/>
    <property type="match status" value="1"/>
</dbReference>
<evidence type="ECO:0000259" key="5">
    <source>
        <dbReference type="PROSITE" id="PS50021"/>
    </source>
</evidence>
<dbReference type="GO" id="GO:0005938">
    <property type="term" value="C:cell cortex"/>
    <property type="evidence" value="ECO:0007669"/>
    <property type="project" value="TreeGrafter"/>
</dbReference>
<dbReference type="PROSITE" id="PS01159">
    <property type="entry name" value="WW_DOMAIN_1"/>
    <property type="match status" value="1"/>
</dbReference>
<proteinExistence type="predicted"/>
<evidence type="ECO:0000313" key="6">
    <source>
        <dbReference type="Ensembl" id="ENSCCRP00020073386.1"/>
    </source>
</evidence>
<dbReference type="PROSITE" id="PS00509">
    <property type="entry name" value="RAS_GTPASE_ACTIV_1"/>
    <property type="match status" value="1"/>
</dbReference>
<keyword evidence="1" id="KW-0597">Phosphoprotein</keyword>
<dbReference type="InterPro" id="IPR000048">
    <property type="entry name" value="IQ_motif_EF-hand-BS"/>
</dbReference>
<reference evidence="6" key="1">
    <citation type="submission" date="2025-08" db="UniProtKB">
        <authorList>
            <consortium name="Ensembl"/>
        </authorList>
    </citation>
    <scope>IDENTIFICATION</scope>
</reference>
<dbReference type="GO" id="GO:0051015">
    <property type="term" value="F:actin filament binding"/>
    <property type="evidence" value="ECO:0007669"/>
    <property type="project" value="TreeGrafter"/>
</dbReference>
<dbReference type="InterPro" id="IPR023152">
    <property type="entry name" value="RasGAP_CS"/>
</dbReference>
<dbReference type="Pfam" id="PF00307">
    <property type="entry name" value="CH"/>
    <property type="match status" value="1"/>
</dbReference>
<dbReference type="PANTHER" id="PTHR14149:SF10">
    <property type="entry name" value="RAS GTPASE-ACTIVATING-LIKE PROTEIN IQGAP3"/>
    <property type="match status" value="1"/>
</dbReference>
<organism evidence="6 7">
    <name type="scientific">Cyprinus carpio</name>
    <name type="common">Common carp</name>
    <dbReference type="NCBI Taxonomy" id="7962"/>
    <lineage>
        <taxon>Eukaryota</taxon>
        <taxon>Metazoa</taxon>
        <taxon>Chordata</taxon>
        <taxon>Craniata</taxon>
        <taxon>Vertebrata</taxon>
        <taxon>Euteleostomi</taxon>
        <taxon>Actinopterygii</taxon>
        <taxon>Neopterygii</taxon>
        <taxon>Teleostei</taxon>
        <taxon>Ostariophysi</taxon>
        <taxon>Cypriniformes</taxon>
        <taxon>Cyprinidae</taxon>
        <taxon>Cyprininae</taxon>
        <taxon>Cyprinus</taxon>
    </lineage>
</organism>
<dbReference type="InterPro" id="IPR001936">
    <property type="entry name" value="RasGAP_dom"/>
</dbReference>
<dbReference type="Pfam" id="PF03836">
    <property type="entry name" value="RasGAP_C"/>
    <property type="match status" value="1"/>
</dbReference>
<dbReference type="InterPro" id="IPR001715">
    <property type="entry name" value="CH_dom"/>
</dbReference>
<sequence>MLVSDERLTAEEMDEQRIQNVAYQYLCRLEEAKRWMEACLGEELPAPTELEEALRNGVYLAKLGHCFAPRVVPLKKIYDLDQQRYKASGLQFRHTDNINHWRSAMTEVGLPTIFHPETTDVYDKKNMPRAVYCIHALSLFLFRLGLAPQIHDLCGKVRFTEEEINNMKLELDKYGIQMPAFSKIGGILANELSVDEAAGKTHAFPLIITSAKHPSNNYMHYNTLKITREIKYKSYKTAAARGRKRTAPPSTLTQEVLRAAVERVDEALDCADSLALLSALQNSSLALTGLIRDHAGWYLEQLTADREQKALDLGCVDPLEREELQEGVSVANEEAQRDRTLQQAVCKINEAVRRGEARQTVRALMNPDAHLPDVYPFAAELYQRELAPLQRQCPQAELQQEELFVAVEMLSAVALVNQAVEVQDFGAFSATLVSPAAGLADIDDSLMQRYFEELCELKRRAGKALLSWNDLQTGLNSVNTAAHQEHEQILTIGLINQALSRSDPQKTLSALMLPSSGLQDVLPLNAGRYHDVLTRAKRHKLSRDPGAELWLADIQDAVRLANQDTQKALKMCLGLAAVNQAVKEGRASQTLRVLRLPEVALRSVVSGCADGYQTELTALLPGDNRSPWMRTKLPDSSSYFFHLQKLEGTWERPQGFVQNSSFLTHEEIQAVCSSVTAAHSRGVQWKASEPLVLQLQAHMRGFLLRQKLAERLHFLNTQLPAVITIQSHWRRLVQQREYRRRLQHLYQNWRAVVKIQATVKMWLTRRRYLARLAYFRRHVGAIIRIQAFFRASRTREEYHLLVHSSAPPLSVVRKFAHLLEFGDSDIRQEGELQRLREDVVRSIRANRQLEADLDLMDLKIGLLVRNRVTLQEVVSHCKKLTKKNKEQLSDMMALDKHKGLKALSKEKRDKLEAYQHLFYLLQTQPLYLAQLIFLMPQNKSTRFMETVIFTLFNYGSDCREAFLLLQLFTAALRHEIRVKVDRPQEVVTGSPTVIKMLVSFYRHARGQNALKDVLGPSIRDMLQDRSLNIRTDPLEIYKSWINQTESQTGQKSGLPYEVSVEEALSHSEVQQRLSISITNLKNLTERVLHAIISNTHKLPYGLRYTAKVLRDALQEKFPQAGEDELYKIVGNLIYYRYMNPAIVAPDGFDVVEFGAGSALLPGQRRTLGSIARILQHSAALKHFHGDSAHLRALNEYITHTHSRFRKFLRAVCDVPEPEERFNIDEYSETLILNRPVIYISISELINTHRLLLEHQDCLCPDPSDPLQQLLQDLGSVPSVQDLIDPNAEQTLSKMEVSLTLTSKFDVFKSSDEKPDARGILLSTKQLIIDVIRTQPGDTLSEVLRVSASRDQHGWMMHQRAQRDAQTPEKMKRNQSLIADGNLTLEEKKRKIQRNLRRLETIGALMTVRCVCVLTGCSVCVCVQDIRHQRVYRQRRQAELVKLRETLNSLQCKSCFHSEQVDYYSQYIHTCLQNLTNRYTSDSKGKKKRATLSYTAARLHEKGVLLEIEDLPVTQFKNVIFDIVPGDEDGTFLVKARFMGVDMERFPLKYQDLLQLQYEEVAVMKMFDKAKVNVNLLIFLLNKKFFKK</sequence>
<feature type="domain" description="Calponin-homology (CH)" evidence="5">
    <location>
        <begin position="26"/>
        <end position="141"/>
    </location>
</feature>
<dbReference type="FunFam" id="1.10.418.10:FF:000013">
    <property type="entry name" value="IQ motif containing GTPase activating protein 1"/>
    <property type="match status" value="1"/>
</dbReference>
<evidence type="ECO:0000313" key="7">
    <source>
        <dbReference type="Proteomes" id="UP000694701"/>
    </source>
</evidence>
<dbReference type="PROSITE" id="PS50021">
    <property type="entry name" value="CH"/>
    <property type="match status" value="1"/>
</dbReference>
<dbReference type="PROSITE" id="PS50096">
    <property type="entry name" value="IQ"/>
    <property type="match status" value="4"/>
</dbReference>
<evidence type="ECO:0000256" key="2">
    <source>
        <dbReference type="ARBA" id="ARBA00022737"/>
    </source>
</evidence>
<dbReference type="Ensembl" id="ENSCCRT00020080570.1">
    <property type="protein sequence ID" value="ENSCCRP00020073386.1"/>
    <property type="gene ID" value="ENSCCRG00020028573.1"/>
</dbReference>
<dbReference type="PANTHER" id="PTHR14149">
    <property type="entry name" value="RAS GTPASE-ACTIVATING PROTEIN WITH IQ MOTIF"/>
    <property type="match status" value="1"/>
</dbReference>
<evidence type="ECO:0000256" key="3">
    <source>
        <dbReference type="ARBA" id="ARBA00022860"/>
    </source>
</evidence>
<dbReference type="InterPro" id="IPR001202">
    <property type="entry name" value="WW_dom"/>
</dbReference>
<dbReference type="GO" id="GO:1903479">
    <property type="term" value="P:mitotic actomyosin contractile ring assembly actin filament organization"/>
    <property type="evidence" value="ECO:0007669"/>
    <property type="project" value="TreeGrafter"/>
</dbReference>
<name>A0A8C2PP62_CYPCA</name>
<dbReference type="SMART" id="SM00015">
    <property type="entry name" value="IQ"/>
    <property type="match status" value="4"/>
</dbReference>
<dbReference type="Gene3D" id="1.20.5.190">
    <property type="match status" value="2"/>
</dbReference>
<dbReference type="InterPro" id="IPR000593">
    <property type="entry name" value="RasGAP_C"/>
</dbReference>
<keyword evidence="2" id="KW-0677">Repeat</keyword>
<protein>
    <submittedName>
        <fullName evidence="6">IQ motif containing GTPase activating protein 3</fullName>
    </submittedName>
</protein>